<dbReference type="NCBIfam" id="NF041260">
    <property type="entry name" value="actino_IHF"/>
    <property type="match status" value="1"/>
</dbReference>
<evidence type="ECO:0000259" key="1">
    <source>
        <dbReference type="Pfam" id="PF22525"/>
    </source>
</evidence>
<reference evidence="2 3" key="1">
    <citation type="submission" date="2024-04" db="EMBL/GenBank/DDBJ databases">
        <title>Isolation of an actinomycete strain from pig manure.</title>
        <authorList>
            <person name="Gong T."/>
            <person name="Yu Z."/>
            <person name="An M."/>
            <person name="Wei C."/>
            <person name="Yang W."/>
            <person name="Liu L."/>
        </authorList>
    </citation>
    <scope>NUCLEOTIDE SEQUENCE [LARGE SCALE GENOMIC DNA]</scope>
    <source>
        <strain evidence="2 3">ZF39</strain>
    </source>
</reference>
<protein>
    <submittedName>
        <fullName evidence="2">Integration host factor, actinobacterial type</fullName>
    </submittedName>
</protein>
<proteinExistence type="predicted"/>
<feature type="domain" description="Integration host factor-like helix-two turn-helix" evidence="1">
    <location>
        <begin position="32"/>
        <end position="102"/>
    </location>
</feature>
<evidence type="ECO:0000313" key="2">
    <source>
        <dbReference type="EMBL" id="XAN09431.1"/>
    </source>
</evidence>
<dbReference type="InterPro" id="IPR010979">
    <property type="entry name" value="Ribosomal_uS13-like_H2TH"/>
</dbReference>
<gene>
    <name evidence="2" type="primary">mihF</name>
    <name evidence="2" type="ORF">AADG42_09515</name>
</gene>
<dbReference type="EMBL" id="CP154795">
    <property type="protein sequence ID" value="XAN09431.1"/>
    <property type="molecule type" value="Genomic_DNA"/>
</dbReference>
<dbReference type="InterPro" id="IPR055201">
    <property type="entry name" value="IHF-like_H2TH"/>
</dbReference>
<dbReference type="InterPro" id="IPR047806">
    <property type="entry name" value="IHF_actinobact"/>
</dbReference>
<keyword evidence="3" id="KW-1185">Reference proteome</keyword>
<organism evidence="2 3">
    <name type="scientific">Ammonicoccus fulvus</name>
    <dbReference type="NCBI Taxonomy" id="3138240"/>
    <lineage>
        <taxon>Bacteria</taxon>
        <taxon>Bacillati</taxon>
        <taxon>Actinomycetota</taxon>
        <taxon>Actinomycetes</taxon>
        <taxon>Propionibacteriales</taxon>
        <taxon>Propionibacteriaceae</taxon>
        <taxon>Ammonicoccus</taxon>
    </lineage>
</organism>
<sequence>MPIPPLSDEQLRQAREAAAAARSRRAEIKDRLRSGDLTLAEVIQLAETDDVVARTKVVDALKCLPRVGEKRAAEVMERLDIAANRRLRGLGPHQIANLRTEFAPRTKA</sequence>
<accession>A0ABZ3FTJ6</accession>
<evidence type="ECO:0000313" key="3">
    <source>
        <dbReference type="Proteomes" id="UP001442841"/>
    </source>
</evidence>
<dbReference type="RefSeq" id="WP_425310872.1">
    <property type="nucleotide sequence ID" value="NZ_CP154795.1"/>
</dbReference>
<dbReference type="Pfam" id="PF22525">
    <property type="entry name" value="H2TH_5"/>
    <property type="match status" value="1"/>
</dbReference>
<dbReference type="Gene3D" id="1.10.8.50">
    <property type="match status" value="1"/>
</dbReference>
<dbReference type="Proteomes" id="UP001442841">
    <property type="component" value="Chromosome"/>
</dbReference>
<dbReference type="SUPFAM" id="SSF46946">
    <property type="entry name" value="S13-like H2TH domain"/>
    <property type="match status" value="1"/>
</dbReference>
<name>A0ABZ3FTJ6_9ACTN</name>